<protein>
    <recommendedName>
        <fullName evidence="5">Lysine-specific metallo-endopeptidase domain-containing protein</fullName>
    </recommendedName>
</protein>
<dbReference type="AlphaFoldDB" id="A0A5Q4BF37"/>
<comment type="caution">
    <text evidence="3">The sequence shown here is derived from an EMBL/GenBank/DDBJ whole genome shotgun (WGS) entry which is preliminary data.</text>
</comment>
<sequence>MIFLSVLQYLTLFLVVRQAQAQVTPRGFKFNSGGKGRGGCSAEDVAIILKELEIAKEAAEAAARDLTSYPYYYAFQSPNHPYFQGKNLAQAARTMYSRIALMADRFHLDHKFRIECRSELCADEDGDITALTKESIIHAILPPMLWLKRPADPVMAFCEPFFKTEDLGSRKSVVSTELRLQQFKEVLNEAKKNPGAGVDSVNMDNVAFMRSQVVLHELAHTAYASRPII</sequence>
<keyword evidence="2" id="KW-0732">Signal</keyword>
<evidence type="ECO:0000313" key="3">
    <source>
        <dbReference type="EMBL" id="TQN65381.1"/>
    </source>
</evidence>
<organism evidence="3 4">
    <name type="scientific">Colletotrichum shisoi</name>
    <dbReference type="NCBI Taxonomy" id="2078593"/>
    <lineage>
        <taxon>Eukaryota</taxon>
        <taxon>Fungi</taxon>
        <taxon>Dikarya</taxon>
        <taxon>Ascomycota</taxon>
        <taxon>Pezizomycotina</taxon>
        <taxon>Sordariomycetes</taxon>
        <taxon>Hypocreomycetidae</taxon>
        <taxon>Glomerellales</taxon>
        <taxon>Glomerellaceae</taxon>
        <taxon>Colletotrichum</taxon>
        <taxon>Colletotrichum destructivum species complex</taxon>
    </lineage>
</organism>
<proteinExistence type="predicted"/>
<feature type="chain" id="PRO_5024857358" description="Lysine-specific metallo-endopeptidase domain-containing protein" evidence="2">
    <location>
        <begin position="22"/>
        <end position="229"/>
    </location>
</feature>
<accession>A0A5Q4BF37</accession>
<feature type="coiled-coil region" evidence="1">
    <location>
        <begin position="42"/>
        <end position="69"/>
    </location>
</feature>
<keyword evidence="4" id="KW-1185">Reference proteome</keyword>
<dbReference type="Proteomes" id="UP000326340">
    <property type="component" value="Unassembled WGS sequence"/>
</dbReference>
<evidence type="ECO:0008006" key="5">
    <source>
        <dbReference type="Google" id="ProtNLM"/>
    </source>
</evidence>
<dbReference type="GO" id="GO:0008237">
    <property type="term" value="F:metallopeptidase activity"/>
    <property type="evidence" value="ECO:0007669"/>
    <property type="project" value="InterPro"/>
</dbReference>
<gene>
    <name evidence="3" type="ORF">CSHISOI_10057</name>
</gene>
<evidence type="ECO:0000256" key="2">
    <source>
        <dbReference type="SAM" id="SignalP"/>
    </source>
</evidence>
<evidence type="ECO:0000313" key="4">
    <source>
        <dbReference type="Proteomes" id="UP000326340"/>
    </source>
</evidence>
<name>A0A5Q4BF37_9PEZI</name>
<dbReference type="OrthoDB" id="4845121at2759"/>
<dbReference type="Gene3D" id="3.40.390.10">
    <property type="entry name" value="Collagenase (Catalytic Domain)"/>
    <property type="match status" value="1"/>
</dbReference>
<dbReference type="EMBL" id="PUHP01001662">
    <property type="protein sequence ID" value="TQN65381.1"/>
    <property type="molecule type" value="Genomic_DNA"/>
</dbReference>
<feature type="signal peptide" evidence="2">
    <location>
        <begin position="1"/>
        <end position="21"/>
    </location>
</feature>
<dbReference type="InterPro" id="IPR024079">
    <property type="entry name" value="MetalloPept_cat_dom_sf"/>
</dbReference>
<reference evidence="3 4" key="1">
    <citation type="journal article" date="2019" name="Sci. Rep.">
        <title>Colletotrichum shisoi sp. nov., an anthracnose pathogen of Perilla frutescens in Japan: molecular phylogenetic, morphological and genomic evidence.</title>
        <authorList>
            <person name="Gan P."/>
            <person name="Tsushima A."/>
            <person name="Hiroyama R."/>
            <person name="Narusaka M."/>
            <person name="Takano Y."/>
            <person name="Narusaka Y."/>
            <person name="Kawaradani M."/>
            <person name="Damm U."/>
            <person name="Shirasu K."/>
        </authorList>
    </citation>
    <scope>NUCLEOTIDE SEQUENCE [LARGE SCALE GENOMIC DNA]</scope>
    <source>
        <strain evidence="3 4">PG-2018a</strain>
    </source>
</reference>
<keyword evidence="1" id="KW-0175">Coiled coil</keyword>
<evidence type="ECO:0000256" key="1">
    <source>
        <dbReference type="SAM" id="Coils"/>
    </source>
</evidence>